<keyword evidence="4 9" id="KW-0378">Hydrolase</keyword>
<evidence type="ECO:0000259" key="6">
    <source>
        <dbReference type="Pfam" id="PF01368"/>
    </source>
</evidence>
<evidence type="ECO:0000256" key="4">
    <source>
        <dbReference type="ARBA" id="ARBA00022801"/>
    </source>
</evidence>
<dbReference type="Pfam" id="PF01368">
    <property type="entry name" value="DHH"/>
    <property type="match status" value="1"/>
</dbReference>
<dbReference type="GO" id="GO:0003676">
    <property type="term" value="F:nucleic acid binding"/>
    <property type="evidence" value="ECO:0007669"/>
    <property type="project" value="InterPro"/>
</dbReference>
<proteinExistence type="inferred from homology"/>
<dbReference type="GO" id="GO:0008409">
    <property type="term" value="F:5'-3' exonuclease activity"/>
    <property type="evidence" value="ECO:0007669"/>
    <property type="project" value="InterPro"/>
</dbReference>
<dbReference type="RefSeq" id="WP_044618256.1">
    <property type="nucleotide sequence ID" value="NZ_CP007142.1"/>
</dbReference>
<evidence type="ECO:0000313" key="10">
    <source>
        <dbReference type="Proteomes" id="UP000032266"/>
    </source>
</evidence>
<dbReference type="STRING" id="1445510.YC6258_04153"/>
<name>A0A0C5W0H4_9GAMM</name>
<dbReference type="Proteomes" id="UP000032266">
    <property type="component" value="Chromosome"/>
</dbReference>
<dbReference type="InterPro" id="IPR041122">
    <property type="entry name" value="RecJ_OB"/>
</dbReference>
<dbReference type="Gene3D" id="3.10.310.30">
    <property type="match status" value="1"/>
</dbReference>
<dbReference type="AlphaFoldDB" id="A0A0C5W0H4"/>
<dbReference type="PANTHER" id="PTHR30255:SF2">
    <property type="entry name" value="SINGLE-STRANDED-DNA-SPECIFIC EXONUCLEASE RECJ"/>
    <property type="match status" value="1"/>
</dbReference>
<evidence type="ECO:0000259" key="8">
    <source>
        <dbReference type="Pfam" id="PF17768"/>
    </source>
</evidence>
<dbReference type="OrthoDB" id="9809852at2"/>
<dbReference type="EMBL" id="CP007142">
    <property type="protein sequence ID" value="AJQ96189.1"/>
    <property type="molecule type" value="Genomic_DNA"/>
</dbReference>
<reference evidence="9 10" key="1">
    <citation type="submission" date="2014-01" db="EMBL/GenBank/DDBJ databases">
        <title>Full genme sequencing of cellulolytic bacterium Gynuella sunshinyii YC6258T gen. nov., sp. nov.</title>
        <authorList>
            <person name="Khan H."/>
            <person name="Chung E.J."/>
            <person name="Chung Y.R."/>
        </authorList>
    </citation>
    <scope>NUCLEOTIDE SEQUENCE [LARGE SCALE GENOMIC DNA]</scope>
    <source>
        <strain evidence="9 10">YC6258</strain>
    </source>
</reference>
<dbReference type="PANTHER" id="PTHR30255">
    <property type="entry name" value="SINGLE-STRANDED-DNA-SPECIFIC EXONUCLEASE RECJ"/>
    <property type="match status" value="1"/>
</dbReference>
<dbReference type="FunFam" id="3.90.1640.30:FF:000001">
    <property type="entry name" value="Single-stranded-DNA-specific exonuclease RecJ"/>
    <property type="match status" value="1"/>
</dbReference>
<dbReference type="InterPro" id="IPR003156">
    <property type="entry name" value="DHHA1_dom"/>
</dbReference>
<evidence type="ECO:0000256" key="3">
    <source>
        <dbReference type="ARBA" id="ARBA00022722"/>
    </source>
</evidence>
<keyword evidence="5 9" id="KW-0269">Exonuclease</keyword>
<feature type="domain" description="DDH" evidence="6">
    <location>
        <begin position="75"/>
        <end position="235"/>
    </location>
</feature>
<evidence type="ECO:0000256" key="1">
    <source>
        <dbReference type="ARBA" id="ARBA00005915"/>
    </source>
</evidence>
<organism evidence="9 10">
    <name type="scientific">Gynuella sunshinyii YC6258</name>
    <dbReference type="NCBI Taxonomy" id="1445510"/>
    <lineage>
        <taxon>Bacteria</taxon>
        <taxon>Pseudomonadati</taxon>
        <taxon>Pseudomonadota</taxon>
        <taxon>Gammaproteobacteria</taxon>
        <taxon>Oceanospirillales</taxon>
        <taxon>Saccharospirillaceae</taxon>
        <taxon>Gynuella</taxon>
    </lineage>
</organism>
<dbReference type="InterPro" id="IPR001667">
    <property type="entry name" value="DDH_dom"/>
</dbReference>
<dbReference type="Pfam" id="PF17768">
    <property type="entry name" value="RecJ_OB"/>
    <property type="match status" value="1"/>
</dbReference>
<evidence type="ECO:0000259" key="7">
    <source>
        <dbReference type="Pfam" id="PF02272"/>
    </source>
</evidence>
<dbReference type="GO" id="GO:0006281">
    <property type="term" value="P:DNA repair"/>
    <property type="evidence" value="ECO:0007669"/>
    <property type="project" value="InterPro"/>
</dbReference>
<evidence type="ECO:0000256" key="5">
    <source>
        <dbReference type="ARBA" id="ARBA00022839"/>
    </source>
</evidence>
<gene>
    <name evidence="9" type="ORF">YC6258_04153</name>
</gene>
<keyword evidence="3" id="KW-0540">Nuclease</keyword>
<dbReference type="Pfam" id="PF02272">
    <property type="entry name" value="DHHA1"/>
    <property type="match status" value="1"/>
</dbReference>
<dbReference type="SUPFAM" id="SSF64182">
    <property type="entry name" value="DHH phosphoesterases"/>
    <property type="match status" value="1"/>
</dbReference>
<dbReference type="InterPro" id="IPR038763">
    <property type="entry name" value="DHH_sf"/>
</dbReference>
<dbReference type="Gene3D" id="3.90.1640.30">
    <property type="match status" value="1"/>
</dbReference>
<evidence type="ECO:0000256" key="2">
    <source>
        <dbReference type="ARBA" id="ARBA00019841"/>
    </source>
</evidence>
<dbReference type="PATRIC" id="fig|1445510.3.peg.4124"/>
<comment type="similarity">
    <text evidence="1">Belongs to the RecJ family.</text>
</comment>
<sequence>MTTIEKKIVRRTPLTELPDWDPAQPNILRTVYQNRGIADLQQLEKGTQQLLSYRQMKGIEEAAALMVRHIQRQSNIVVVGDFDADGATSTALSVLVLKAFGASNVRYLVPNRFEFGYGLSPEIVQVAHSMNPDLIMTVDNGISSIEGVAAARSLGMDVLVTDHHLQGAELPDANAIVNPNQHGCPFPSKATCGCGVAFYLLAAVKAGLKQAGWFEEQGIREPNLADYLDIVALATVADVVPLDQNNRIFVHQGLARIRAGKARPGILALLEVAGRNYQQVVAADMGFAVGPRLNAAGRLDDMSLGIECLLAEDPYRARELAVLLNDMNIDRRAIEQSMQKEALRFLEKFEANTDAEGLPWGVCLYQPDWHEGVIGILASRIKDRVHRPTIAFAQAEDGNLKGSARSIPGFHIRDGLDAVAKRYPEVLAKFGGHAMAAGMTVRAEHFERFQQAFDEEVRRQLEADQLIAQVATDGELGVSDFNLDLADLLRNSGPWGQAFPEPCFDGYFNIVQQRIVGQKHLKLTLSPQGSDLLIDAIAFNVDLNIWPTQAAKIQCAYKLDINEFRGNISLQLMLEYIQPVFS</sequence>
<dbReference type="InterPro" id="IPR004610">
    <property type="entry name" value="RecJ"/>
</dbReference>
<accession>A0A0C5W0H4</accession>
<evidence type="ECO:0000313" key="9">
    <source>
        <dbReference type="EMBL" id="AJQ96189.1"/>
    </source>
</evidence>
<dbReference type="KEGG" id="gsn:YC6258_04153"/>
<dbReference type="HOGENOM" id="CLU_009736_5_1_6"/>
<dbReference type="NCBIfam" id="TIGR00644">
    <property type="entry name" value="recJ"/>
    <property type="match status" value="1"/>
</dbReference>
<keyword evidence="10" id="KW-1185">Reference proteome</keyword>
<feature type="domain" description="DHHA1" evidence="7">
    <location>
        <begin position="365"/>
        <end position="458"/>
    </location>
</feature>
<protein>
    <recommendedName>
        <fullName evidence="2">Single-stranded-DNA-specific exonuclease RecJ</fullName>
    </recommendedName>
</protein>
<dbReference type="InterPro" id="IPR051673">
    <property type="entry name" value="SSDNA_exonuclease_RecJ"/>
</dbReference>
<feature type="domain" description="RecJ OB" evidence="8">
    <location>
        <begin position="472"/>
        <end position="575"/>
    </location>
</feature>
<dbReference type="GO" id="GO:0006310">
    <property type="term" value="P:DNA recombination"/>
    <property type="evidence" value="ECO:0007669"/>
    <property type="project" value="InterPro"/>
</dbReference>